<gene>
    <name evidence="1" type="ORF">FBUS_04698</name>
</gene>
<keyword evidence="2" id="KW-1185">Reference proteome</keyword>
<sequence length="230" mass="26177">MESCSMWLDNRVTVRLLFKCPSFSSRHRLRRNAVKSQTIRTVTRTARNAHSPEFQNFTGSRHLRSPDIRTRRLRRSKNGHASLPVDQSGMNYSSPMRSVGRLNTRNSASIFLDRFTLLIDEFSWVNGNPRFAMDRPVYFMAPTALKSNRGANPSQCVGTKTANHNQIGSLIDDCNSPTVDTSKSKSVKYPLNLSCSRPTNSLPPRFIRVKVCHLLQLFLFTACFFYIRGA</sequence>
<organism evidence="1 2">
    <name type="scientific">Fasciolopsis buskii</name>
    <dbReference type="NCBI Taxonomy" id="27845"/>
    <lineage>
        <taxon>Eukaryota</taxon>
        <taxon>Metazoa</taxon>
        <taxon>Spiralia</taxon>
        <taxon>Lophotrochozoa</taxon>
        <taxon>Platyhelminthes</taxon>
        <taxon>Trematoda</taxon>
        <taxon>Digenea</taxon>
        <taxon>Plagiorchiida</taxon>
        <taxon>Echinostomata</taxon>
        <taxon>Echinostomatoidea</taxon>
        <taxon>Fasciolidae</taxon>
        <taxon>Fasciolopsis</taxon>
    </lineage>
</organism>
<name>A0A8E0S5M2_9TREM</name>
<dbReference type="Proteomes" id="UP000728185">
    <property type="component" value="Unassembled WGS sequence"/>
</dbReference>
<dbReference type="AlphaFoldDB" id="A0A8E0S5M2"/>
<proteinExistence type="predicted"/>
<comment type="caution">
    <text evidence="1">The sequence shown here is derived from an EMBL/GenBank/DDBJ whole genome shotgun (WGS) entry which is preliminary data.</text>
</comment>
<accession>A0A8E0S5M2</accession>
<evidence type="ECO:0000313" key="1">
    <source>
        <dbReference type="EMBL" id="KAA0196850.1"/>
    </source>
</evidence>
<dbReference type="EMBL" id="LUCM01002789">
    <property type="protein sequence ID" value="KAA0196850.1"/>
    <property type="molecule type" value="Genomic_DNA"/>
</dbReference>
<reference evidence="1" key="1">
    <citation type="submission" date="2019-05" db="EMBL/GenBank/DDBJ databases">
        <title>Annotation for the trematode Fasciolopsis buski.</title>
        <authorList>
            <person name="Choi Y.-J."/>
        </authorList>
    </citation>
    <scope>NUCLEOTIDE SEQUENCE</scope>
    <source>
        <strain evidence="1">HT</strain>
        <tissue evidence="1">Whole worm</tissue>
    </source>
</reference>
<protein>
    <submittedName>
        <fullName evidence="1">Uncharacterized protein</fullName>
    </submittedName>
</protein>
<evidence type="ECO:0000313" key="2">
    <source>
        <dbReference type="Proteomes" id="UP000728185"/>
    </source>
</evidence>
<dbReference type="OrthoDB" id="6269092at2759"/>